<feature type="domain" description="Orc1-like AAA ATPase" evidence="1">
    <location>
        <begin position="86"/>
        <end position="266"/>
    </location>
</feature>
<keyword evidence="3" id="KW-1185">Reference proteome</keyword>
<accession>A0A9W4MHR3</accession>
<dbReference type="InterPro" id="IPR027417">
    <property type="entry name" value="P-loop_NTPase"/>
</dbReference>
<protein>
    <recommendedName>
        <fullName evidence="1">Orc1-like AAA ATPase domain-containing protein</fullName>
    </recommendedName>
</protein>
<dbReference type="Proteomes" id="UP001153328">
    <property type="component" value="Unassembled WGS sequence"/>
</dbReference>
<reference evidence="2" key="1">
    <citation type="submission" date="2021-06" db="EMBL/GenBank/DDBJ databases">
        <authorList>
            <person name="Arsene-Ploetze F."/>
        </authorList>
    </citation>
    <scope>NUCLEOTIDE SEQUENCE</scope>
    <source>
        <strain evidence="2">SBRY1</strain>
    </source>
</reference>
<evidence type="ECO:0000313" key="3">
    <source>
        <dbReference type="Proteomes" id="UP001153328"/>
    </source>
</evidence>
<sequence length="492" mass="53715">MRRDPGGRPCVPTHHPPYLLHTAAEACLGTRRCSPPQRLGRGNRSAACRRICPTCLTQGRLPTTISLMDPRRSPYTPNPGTPPALLAGRADIRENFEIALDRLSMGRSANIPIITGGRGSGKTVIFDSLVNSARNKGWFVAAEEAIPGRDFKTLIAIMAHETLKEMSARHRVSEQIKRAFGILKAFASISVGGIRLDIDVDAVTGTADTGIIERDIRQLILELGKLARSHSTGVLFALDEAQAVPQEQYSVLDSALHAAARTGLPLSFLAAGLFPSWQVTGEGADRDPFSTTTPASRSGVLRYIRLEPLNQLESRRVLELPAEAEGVAWKGDSLERATQFCEGSPWMLQMVGEMAWATASGEHIRSSDALVAISEVDKRLGEWFIPRLLRHLSDADIAVLNAIAKAGGRNVHAGTLFGQLPFNPRGSLIEMARQDLIEIFWPYDRPGLRRDRAHFNISITVPGLTRHAVKFAQSRLIDDADWSMPPNAGNGE</sequence>
<dbReference type="AlphaFoldDB" id="A0A9W4MHR3"/>
<proteinExistence type="predicted"/>
<organism evidence="2 3">
    <name type="scientific">Actinacidiphila bryophytorum</name>
    <dbReference type="NCBI Taxonomy" id="1436133"/>
    <lineage>
        <taxon>Bacteria</taxon>
        <taxon>Bacillati</taxon>
        <taxon>Actinomycetota</taxon>
        <taxon>Actinomycetes</taxon>
        <taxon>Kitasatosporales</taxon>
        <taxon>Streptomycetaceae</taxon>
        <taxon>Actinacidiphila</taxon>
    </lineage>
</organism>
<comment type="caution">
    <text evidence="2">The sequence shown here is derived from an EMBL/GenBank/DDBJ whole genome shotgun (WGS) entry which is preliminary data.</text>
</comment>
<evidence type="ECO:0000259" key="1">
    <source>
        <dbReference type="Pfam" id="PF13191"/>
    </source>
</evidence>
<evidence type="ECO:0000313" key="2">
    <source>
        <dbReference type="EMBL" id="CAG7645043.1"/>
    </source>
</evidence>
<dbReference type="InterPro" id="IPR041664">
    <property type="entry name" value="AAA_16"/>
</dbReference>
<gene>
    <name evidence="2" type="ORF">SBRY_40056</name>
</gene>
<dbReference type="Gene3D" id="3.40.50.300">
    <property type="entry name" value="P-loop containing nucleotide triphosphate hydrolases"/>
    <property type="match status" value="1"/>
</dbReference>
<dbReference type="Pfam" id="PF13191">
    <property type="entry name" value="AAA_16"/>
    <property type="match status" value="1"/>
</dbReference>
<dbReference type="SUPFAM" id="SSF52540">
    <property type="entry name" value="P-loop containing nucleoside triphosphate hydrolases"/>
    <property type="match status" value="1"/>
</dbReference>
<name>A0A9W4MHR3_9ACTN</name>
<dbReference type="EMBL" id="CAJVAX010000018">
    <property type="protein sequence ID" value="CAG7645043.1"/>
    <property type="molecule type" value="Genomic_DNA"/>
</dbReference>